<keyword evidence="4" id="KW-0804">Transcription</keyword>
<evidence type="ECO:0000256" key="3">
    <source>
        <dbReference type="ARBA" id="ARBA00023125"/>
    </source>
</evidence>
<dbReference type="SUPFAM" id="SSF100950">
    <property type="entry name" value="NagB/RpiA/CoA transferase-like"/>
    <property type="match status" value="1"/>
</dbReference>
<accession>A0A448TSD3</accession>
<name>A0A448TSD3_9PAST</name>
<dbReference type="GO" id="GO:0003677">
    <property type="term" value="F:DNA binding"/>
    <property type="evidence" value="ECO:0007669"/>
    <property type="project" value="UniProtKB-KW"/>
</dbReference>
<dbReference type="PANTHER" id="PTHR34294:SF1">
    <property type="entry name" value="TRANSCRIPTIONAL REGULATOR LSRR"/>
    <property type="match status" value="1"/>
</dbReference>
<gene>
    <name evidence="6" type="primary">deoR</name>
    <name evidence="6" type="ORF">NCTC12871_00242</name>
</gene>
<protein>
    <submittedName>
        <fullName evidence="6">DeoR family transcriptional regulator</fullName>
    </submittedName>
</protein>
<dbReference type="GO" id="GO:0030246">
    <property type="term" value="F:carbohydrate binding"/>
    <property type="evidence" value="ECO:0007669"/>
    <property type="project" value="InterPro"/>
</dbReference>
<dbReference type="KEGG" id="adp:NCTC12871_00242"/>
<dbReference type="Gene3D" id="3.40.50.1360">
    <property type="match status" value="1"/>
</dbReference>
<dbReference type="PANTHER" id="PTHR34294">
    <property type="entry name" value="TRANSCRIPTIONAL REGULATOR-RELATED"/>
    <property type="match status" value="1"/>
</dbReference>
<dbReference type="Proteomes" id="UP000279799">
    <property type="component" value="Chromosome"/>
</dbReference>
<dbReference type="SUPFAM" id="SSF88659">
    <property type="entry name" value="Sigma3 and sigma4 domains of RNA polymerase sigma factors"/>
    <property type="match status" value="1"/>
</dbReference>
<dbReference type="OrthoDB" id="9808171at2"/>
<evidence type="ECO:0000259" key="5">
    <source>
        <dbReference type="Pfam" id="PF04198"/>
    </source>
</evidence>
<evidence type="ECO:0000256" key="1">
    <source>
        <dbReference type="ARBA" id="ARBA00010466"/>
    </source>
</evidence>
<organism evidence="6 7">
    <name type="scientific">Actinobacillus delphinicola</name>
    <dbReference type="NCBI Taxonomy" id="51161"/>
    <lineage>
        <taxon>Bacteria</taxon>
        <taxon>Pseudomonadati</taxon>
        <taxon>Pseudomonadota</taxon>
        <taxon>Gammaproteobacteria</taxon>
        <taxon>Pasteurellales</taxon>
        <taxon>Pasteurellaceae</taxon>
        <taxon>Actinobacillus</taxon>
    </lineage>
</organism>
<sequence length="334" mass="37261">MNNENAASTLLSTKDRQAIDAAKLYYKNHYSQQQVADMLGISRPSVSKLLQHATEQGFVVITIHDPQDTFGQLAEELKEFYQLKSVGICSTPINHDPAQLRHALGSLGAKLLEKLVSNHDVVGVEWGRTIYAMSQHLTPQLRDGVEVVQLRGSETKASQGLNESETINQIAQSFNGKGQLLPLPIVFEDIKTKNLIQRETTIWRVLENIKKSRVVVFTVGAVDEDSLLFQSGFYTQDEVHYLQNRAVGSICAHFVDKNGRICLPDLNNRTVGIGLPELRQKEERVLIAGGQSKTLITHVALKHGYANRLITDKVTAMLLLDLIKQEKQNNTINT</sequence>
<dbReference type="Pfam" id="PF04198">
    <property type="entry name" value="Sugar-bind"/>
    <property type="match status" value="1"/>
</dbReference>
<evidence type="ECO:0000313" key="6">
    <source>
        <dbReference type="EMBL" id="VEJ08826.1"/>
    </source>
</evidence>
<comment type="similarity">
    <text evidence="1">Belongs to the SorC transcriptional regulatory family.</text>
</comment>
<keyword evidence="2" id="KW-0805">Transcription regulation</keyword>
<dbReference type="Gene3D" id="1.10.10.10">
    <property type="entry name" value="Winged helix-like DNA-binding domain superfamily/Winged helix DNA-binding domain"/>
    <property type="match status" value="1"/>
</dbReference>
<evidence type="ECO:0000256" key="4">
    <source>
        <dbReference type="ARBA" id="ARBA00023163"/>
    </source>
</evidence>
<dbReference type="RefSeq" id="WP_126598232.1">
    <property type="nucleotide sequence ID" value="NZ_LR134510.1"/>
</dbReference>
<dbReference type="InterPro" id="IPR037171">
    <property type="entry name" value="NagB/RpiA_transferase-like"/>
</dbReference>
<dbReference type="AlphaFoldDB" id="A0A448TSD3"/>
<dbReference type="InterPro" id="IPR051054">
    <property type="entry name" value="SorC_transcr_regulators"/>
</dbReference>
<evidence type="ECO:0000313" key="7">
    <source>
        <dbReference type="Proteomes" id="UP000279799"/>
    </source>
</evidence>
<dbReference type="InterPro" id="IPR007324">
    <property type="entry name" value="Sugar-bd_dom_put"/>
</dbReference>
<keyword evidence="7" id="KW-1185">Reference proteome</keyword>
<dbReference type="InterPro" id="IPR036388">
    <property type="entry name" value="WH-like_DNA-bd_sf"/>
</dbReference>
<evidence type="ECO:0000256" key="2">
    <source>
        <dbReference type="ARBA" id="ARBA00023015"/>
    </source>
</evidence>
<reference evidence="6 7" key="1">
    <citation type="submission" date="2018-12" db="EMBL/GenBank/DDBJ databases">
        <authorList>
            <consortium name="Pathogen Informatics"/>
        </authorList>
    </citation>
    <scope>NUCLEOTIDE SEQUENCE [LARGE SCALE GENOMIC DNA]</scope>
    <source>
        <strain evidence="6 7">NCTC12871</strain>
    </source>
</reference>
<dbReference type="InterPro" id="IPR013324">
    <property type="entry name" value="RNA_pol_sigma_r3/r4-like"/>
</dbReference>
<keyword evidence="3" id="KW-0238">DNA-binding</keyword>
<proteinExistence type="inferred from homology"/>
<dbReference type="EMBL" id="LR134510">
    <property type="protein sequence ID" value="VEJ08826.1"/>
    <property type="molecule type" value="Genomic_DNA"/>
</dbReference>
<feature type="domain" description="Sugar-binding" evidence="5">
    <location>
        <begin position="72"/>
        <end position="320"/>
    </location>
</feature>